<name>A0ABW6T3U2_9ACTN</name>
<reference evidence="1 2" key="1">
    <citation type="submission" date="2024-10" db="EMBL/GenBank/DDBJ databases">
        <title>The Natural Products Discovery Center: Release of the First 8490 Sequenced Strains for Exploring Actinobacteria Biosynthetic Diversity.</title>
        <authorList>
            <person name="Kalkreuter E."/>
            <person name="Kautsar S.A."/>
            <person name="Yang D."/>
            <person name="Bader C.D."/>
            <person name="Teijaro C.N."/>
            <person name="Fluegel L."/>
            <person name="Davis C.M."/>
            <person name="Simpson J.R."/>
            <person name="Lauterbach L."/>
            <person name="Steele A.D."/>
            <person name="Gui C."/>
            <person name="Meng S."/>
            <person name="Li G."/>
            <person name="Viehrig K."/>
            <person name="Ye F."/>
            <person name="Su P."/>
            <person name="Kiefer A.F."/>
            <person name="Nichols A."/>
            <person name="Cepeda A.J."/>
            <person name="Yan W."/>
            <person name="Fan B."/>
            <person name="Jiang Y."/>
            <person name="Adhikari A."/>
            <person name="Zheng C.-J."/>
            <person name="Schuster L."/>
            <person name="Cowan T.M."/>
            <person name="Smanski M.J."/>
            <person name="Chevrette M.G."/>
            <person name="De Carvalho L.P.S."/>
            <person name="Shen B."/>
        </authorList>
    </citation>
    <scope>NUCLEOTIDE SEQUENCE [LARGE SCALE GENOMIC DNA]</scope>
    <source>
        <strain evidence="1 2">NPDC002173</strain>
    </source>
</reference>
<sequence>MAIVVAAAAGWAYSVISQPGETTGGAVAADVPKIDGVEVRYVPDGLGQPESLPAHVAGLSGKALRWQDSDGLRTVQVSVYRSSKIRDAMDILAMNVMRSPIEPRKDSDPVISDDRTDMMWLIDRGLLVRVTTSKLANDALEPITRGLHVAKAPA</sequence>
<keyword evidence="2" id="KW-1185">Reference proteome</keyword>
<comment type="caution">
    <text evidence="1">The sequence shown here is derived from an EMBL/GenBank/DDBJ whole genome shotgun (WGS) entry which is preliminary data.</text>
</comment>
<dbReference type="RefSeq" id="WP_387416874.1">
    <property type="nucleotide sequence ID" value="NZ_JBIASD010000034.1"/>
</dbReference>
<organism evidence="1 2">
    <name type="scientific">Microtetraspora malaysiensis</name>
    <dbReference type="NCBI Taxonomy" id="161358"/>
    <lineage>
        <taxon>Bacteria</taxon>
        <taxon>Bacillati</taxon>
        <taxon>Actinomycetota</taxon>
        <taxon>Actinomycetes</taxon>
        <taxon>Streptosporangiales</taxon>
        <taxon>Streptosporangiaceae</taxon>
        <taxon>Microtetraspora</taxon>
    </lineage>
</organism>
<evidence type="ECO:0000313" key="2">
    <source>
        <dbReference type="Proteomes" id="UP001602013"/>
    </source>
</evidence>
<evidence type="ECO:0008006" key="3">
    <source>
        <dbReference type="Google" id="ProtNLM"/>
    </source>
</evidence>
<gene>
    <name evidence="1" type="ORF">ACFYXI_34260</name>
</gene>
<dbReference type="Proteomes" id="UP001602013">
    <property type="component" value="Unassembled WGS sequence"/>
</dbReference>
<protein>
    <recommendedName>
        <fullName evidence="3">DUF4245 domain-containing protein</fullName>
    </recommendedName>
</protein>
<accession>A0ABW6T3U2</accession>
<proteinExistence type="predicted"/>
<evidence type="ECO:0000313" key="1">
    <source>
        <dbReference type="EMBL" id="MFF3670663.1"/>
    </source>
</evidence>
<dbReference type="EMBL" id="JBIASD010000034">
    <property type="protein sequence ID" value="MFF3670663.1"/>
    <property type="molecule type" value="Genomic_DNA"/>
</dbReference>